<name>A0A180GKI1_PUCT1</name>
<reference evidence="3" key="1">
    <citation type="submission" date="2009-11" db="EMBL/GenBank/DDBJ databases">
        <authorList>
            <consortium name="The Broad Institute Genome Sequencing Platform"/>
            <person name="Ward D."/>
            <person name="Feldgarden M."/>
            <person name="Earl A."/>
            <person name="Young S.K."/>
            <person name="Zeng Q."/>
            <person name="Koehrsen M."/>
            <person name="Alvarado L."/>
            <person name="Berlin A."/>
            <person name="Bochicchio J."/>
            <person name="Borenstein D."/>
            <person name="Chapman S.B."/>
            <person name="Chen Z."/>
            <person name="Engels R."/>
            <person name="Freedman E."/>
            <person name="Gellesch M."/>
            <person name="Goldberg J."/>
            <person name="Griggs A."/>
            <person name="Gujja S."/>
            <person name="Heilman E."/>
            <person name="Heiman D."/>
            <person name="Hepburn T."/>
            <person name="Howarth C."/>
            <person name="Jen D."/>
            <person name="Larson L."/>
            <person name="Lewis B."/>
            <person name="Mehta T."/>
            <person name="Park D."/>
            <person name="Pearson M."/>
            <person name="Roberts A."/>
            <person name="Saif S."/>
            <person name="Shea T."/>
            <person name="Shenoy N."/>
            <person name="Sisk P."/>
            <person name="Stolte C."/>
            <person name="Sykes S."/>
            <person name="Thomson T."/>
            <person name="Walk T."/>
            <person name="White J."/>
            <person name="Yandava C."/>
            <person name="Izard J."/>
            <person name="Baranova O.V."/>
            <person name="Blanton J.M."/>
            <person name="Tanner A.C."/>
            <person name="Dewhirst F.E."/>
            <person name="Haas B."/>
            <person name="Nusbaum C."/>
            <person name="Birren B."/>
        </authorList>
    </citation>
    <scope>NUCLEOTIDE SEQUENCE [LARGE SCALE GENOMIC DNA]</scope>
    <source>
        <strain evidence="3">1-1 BBBD Race 1</strain>
    </source>
</reference>
<keyword evidence="2" id="KW-0732">Signal</keyword>
<dbReference type="AlphaFoldDB" id="A0A180GKI1"/>
<feature type="signal peptide" evidence="2">
    <location>
        <begin position="1"/>
        <end position="35"/>
    </location>
</feature>
<evidence type="ECO:0000256" key="2">
    <source>
        <dbReference type="SAM" id="SignalP"/>
    </source>
</evidence>
<dbReference type="EnsemblFungi" id="PTTG_27619-t43_1">
    <property type="protein sequence ID" value="PTTG_27619-t43_1-p1"/>
    <property type="gene ID" value="PTTG_27619"/>
</dbReference>
<feature type="compositionally biased region" description="Polar residues" evidence="1">
    <location>
        <begin position="123"/>
        <end position="133"/>
    </location>
</feature>
<protein>
    <submittedName>
        <fullName evidence="3 4">Uncharacterized protein</fullName>
    </submittedName>
</protein>
<reference evidence="3" key="2">
    <citation type="submission" date="2016-05" db="EMBL/GenBank/DDBJ databases">
        <title>Comparative analysis highlights variable genome content of wheat rusts and divergence of the mating loci.</title>
        <authorList>
            <person name="Cuomo C.A."/>
            <person name="Bakkeren G."/>
            <person name="Szabo L."/>
            <person name="Khalil H."/>
            <person name="Joly D."/>
            <person name="Goldberg J."/>
            <person name="Young S."/>
            <person name="Zeng Q."/>
            <person name="Fellers J."/>
        </authorList>
    </citation>
    <scope>NUCLEOTIDE SEQUENCE [LARGE SCALE GENOMIC DNA]</scope>
    <source>
        <strain evidence="3">1-1 BBBD Race 1</strain>
    </source>
</reference>
<dbReference type="EMBL" id="ADAS02000063">
    <property type="protein sequence ID" value="OAV92473.1"/>
    <property type="molecule type" value="Genomic_DNA"/>
</dbReference>
<dbReference type="Proteomes" id="UP000005240">
    <property type="component" value="Unassembled WGS sequence"/>
</dbReference>
<accession>A0A180GKI1</accession>
<feature type="region of interest" description="Disordered" evidence="1">
    <location>
        <begin position="123"/>
        <end position="156"/>
    </location>
</feature>
<keyword evidence="5" id="KW-1185">Reference proteome</keyword>
<evidence type="ECO:0000313" key="5">
    <source>
        <dbReference type="Proteomes" id="UP000005240"/>
    </source>
</evidence>
<evidence type="ECO:0000313" key="4">
    <source>
        <dbReference type="EnsemblFungi" id="PTTG_27619-t43_1-p1"/>
    </source>
</evidence>
<proteinExistence type="predicted"/>
<evidence type="ECO:0000256" key="1">
    <source>
        <dbReference type="SAM" id="MobiDB-lite"/>
    </source>
</evidence>
<gene>
    <name evidence="3" type="ORF">PTTG_27619</name>
</gene>
<feature type="chain" id="PRO_5008110005" evidence="2">
    <location>
        <begin position="36"/>
        <end position="470"/>
    </location>
</feature>
<sequence length="470" mass="54214">MAPGPGLNYYELTSRASFWVLIWLTCLLLDQNVQCAFYLDPDATWLLRAPITMQESDRLNDILHFAHSPLPESHPTCGINTLPPSESDHLNDFLHLINSPWPQSHLNSHGSLDNTELGYLHNNNIHNSANSPRPESHPTLSTTNTHSTTVQKKRKKYDIKKIKTSVRKKVKDSSDGTSPAFEIINSERPVKIEKKVIFEAIRSLKKFNGERFVGNEGEDEYKMLKIEEEQIRNFLSQVVRARNIYLPQQNGRARLVETIKGDFAPGYQKRRHDAVARFKTEANNEELKLKSLYTDRVIPQFADSMEQLKVRIGDKYSQSEGQAKELLKDFKRIRKILPIYLFYVDLINTVIPDQGVATEGVTTLELQRKAAGQQFLQYVGELIENPHLEEHSTGEKSRLASQDLRKTTTIPKFYWNILAKWIYVSRTSLAFWVQTDEKTLGIQPSFKHFFNEIFTCYIEKFTNKPMITLD</sequence>
<evidence type="ECO:0000313" key="3">
    <source>
        <dbReference type="EMBL" id="OAV92473.1"/>
    </source>
</evidence>
<reference evidence="4" key="4">
    <citation type="submission" date="2025-05" db="UniProtKB">
        <authorList>
            <consortium name="EnsemblFungi"/>
        </authorList>
    </citation>
    <scope>IDENTIFICATION</scope>
    <source>
        <strain evidence="4">isolate 1-1 / race 1 (BBBD)</strain>
    </source>
</reference>
<dbReference type="VEuPathDB" id="FungiDB:PTTG_27619"/>
<reference evidence="4 5" key="3">
    <citation type="journal article" date="2017" name="G3 (Bethesda)">
        <title>Comparative analysis highlights variable genome content of wheat rusts and divergence of the mating loci.</title>
        <authorList>
            <person name="Cuomo C.A."/>
            <person name="Bakkeren G."/>
            <person name="Khalil H.B."/>
            <person name="Panwar V."/>
            <person name="Joly D."/>
            <person name="Linning R."/>
            <person name="Sakthikumar S."/>
            <person name="Song X."/>
            <person name="Adiconis X."/>
            <person name="Fan L."/>
            <person name="Goldberg J.M."/>
            <person name="Levin J.Z."/>
            <person name="Young S."/>
            <person name="Zeng Q."/>
            <person name="Anikster Y."/>
            <person name="Bruce M."/>
            <person name="Wang M."/>
            <person name="Yin C."/>
            <person name="McCallum B."/>
            <person name="Szabo L.J."/>
            <person name="Hulbert S."/>
            <person name="Chen X."/>
            <person name="Fellers J.P."/>
        </authorList>
    </citation>
    <scope>NUCLEOTIDE SEQUENCE</scope>
    <source>
        <strain evidence="4">isolate 1-1 / race 1 (BBBD)</strain>
        <strain evidence="5">Isolate 1-1 / race 1 (BBBD)</strain>
    </source>
</reference>
<organism evidence="3">
    <name type="scientific">Puccinia triticina (isolate 1-1 / race 1 (BBBD))</name>
    <name type="common">Brown leaf rust fungus</name>
    <dbReference type="NCBI Taxonomy" id="630390"/>
    <lineage>
        <taxon>Eukaryota</taxon>
        <taxon>Fungi</taxon>
        <taxon>Dikarya</taxon>
        <taxon>Basidiomycota</taxon>
        <taxon>Pucciniomycotina</taxon>
        <taxon>Pucciniomycetes</taxon>
        <taxon>Pucciniales</taxon>
        <taxon>Pucciniaceae</taxon>
        <taxon>Puccinia</taxon>
    </lineage>
</organism>
<feature type="compositionally biased region" description="Low complexity" evidence="1">
    <location>
        <begin position="137"/>
        <end position="149"/>
    </location>
</feature>